<dbReference type="FunFam" id="2.60.40.10:FF:000533">
    <property type="entry name" value="Uncharacterized protein, isoform A"/>
    <property type="match status" value="1"/>
</dbReference>
<evidence type="ECO:0000259" key="1">
    <source>
        <dbReference type="PROSITE" id="PS50835"/>
    </source>
</evidence>
<dbReference type="GO" id="GO:0032589">
    <property type="term" value="C:neuron projection membrane"/>
    <property type="evidence" value="ECO:0007669"/>
    <property type="project" value="TreeGrafter"/>
</dbReference>
<dbReference type="PANTHER" id="PTHR23279:SF45">
    <property type="entry name" value="DEFECTIVE PROBOSCIS EXTENSION RESPONSE 12, ISOFORM C"/>
    <property type="match status" value="1"/>
</dbReference>
<dbReference type="AlphaFoldDB" id="A0A8S1CVF3"/>
<sequence length="377" mass="42873">MSVNPMSFVALHRESRVMEATRRVLLILMVMDVLAARFSSAVINLDSESTTSQSAEIIEEEAKFPPDIWTSILNGSGDPDLLNVDFSFFGLHTLEIDQQIKADSRENYLSATEKYPWQNPWFKDYGKFRKNRKNNDPLFDQNMVTNVTAQLGGTAFLHCRVKNLGERPVSWVRRRDWHILTSGVFTYTNDERFQVAHTEGADDWTLQIKYVQKRDNGTYECQVATGSGTMSHYFNLHIVVPEAFILGSGEYHIGEGSTISLVCIIENSPAPPQYVFWYHNERMINYDTSRGGVTVSTEPGPKTHSRLIINNAKLTDSGNYSCRASNTDPDFIQVFVSKGDKPAAIQRQQRNSGSERMFAPVTTSLWCWLLTLHFYAR</sequence>
<reference evidence="2 3" key="1">
    <citation type="submission" date="2020-04" db="EMBL/GenBank/DDBJ databases">
        <authorList>
            <person name="Alioto T."/>
            <person name="Alioto T."/>
            <person name="Gomez Garrido J."/>
        </authorList>
    </citation>
    <scope>NUCLEOTIDE SEQUENCE [LARGE SCALE GENOMIC DNA]</scope>
</reference>
<organism evidence="2 3">
    <name type="scientific">Cloeon dipterum</name>
    <dbReference type="NCBI Taxonomy" id="197152"/>
    <lineage>
        <taxon>Eukaryota</taxon>
        <taxon>Metazoa</taxon>
        <taxon>Ecdysozoa</taxon>
        <taxon>Arthropoda</taxon>
        <taxon>Hexapoda</taxon>
        <taxon>Insecta</taxon>
        <taxon>Pterygota</taxon>
        <taxon>Palaeoptera</taxon>
        <taxon>Ephemeroptera</taxon>
        <taxon>Pisciforma</taxon>
        <taxon>Baetidae</taxon>
        <taxon>Cloeon</taxon>
    </lineage>
</organism>
<dbReference type="OrthoDB" id="10031887at2759"/>
<evidence type="ECO:0000313" key="3">
    <source>
        <dbReference type="Proteomes" id="UP000494165"/>
    </source>
</evidence>
<dbReference type="InterPro" id="IPR007110">
    <property type="entry name" value="Ig-like_dom"/>
</dbReference>
<dbReference type="InterPro" id="IPR036179">
    <property type="entry name" value="Ig-like_dom_sf"/>
</dbReference>
<dbReference type="FunFam" id="2.60.40.10:FF:001061">
    <property type="entry name" value="Uncharacterized protein, isoform C"/>
    <property type="match status" value="1"/>
</dbReference>
<dbReference type="Pfam" id="PF07679">
    <property type="entry name" value="I-set"/>
    <property type="match status" value="1"/>
</dbReference>
<dbReference type="Pfam" id="PF13927">
    <property type="entry name" value="Ig_3"/>
    <property type="match status" value="1"/>
</dbReference>
<feature type="domain" description="Ig-like" evidence="1">
    <location>
        <begin position="241"/>
        <end position="333"/>
    </location>
</feature>
<dbReference type="PANTHER" id="PTHR23279">
    <property type="entry name" value="DEFECTIVE PROBOSCIS EXTENSION RESPONSE DPR -RELATED"/>
    <property type="match status" value="1"/>
</dbReference>
<comment type="caution">
    <text evidence="2">The sequence shown here is derived from an EMBL/GenBank/DDBJ whole genome shotgun (WGS) entry which is preliminary data.</text>
</comment>
<dbReference type="SUPFAM" id="SSF48726">
    <property type="entry name" value="Immunoglobulin"/>
    <property type="match status" value="2"/>
</dbReference>
<keyword evidence="3" id="KW-1185">Reference proteome</keyword>
<dbReference type="EMBL" id="CADEPI010000090">
    <property type="protein sequence ID" value="CAB3373860.1"/>
    <property type="molecule type" value="Genomic_DNA"/>
</dbReference>
<protein>
    <recommendedName>
        <fullName evidence="1">Ig-like domain-containing protein</fullName>
    </recommendedName>
</protein>
<dbReference type="InterPro" id="IPR037448">
    <property type="entry name" value="Zig-8"/>
</dbReference>
<gene>
    <name evidence="2" type="ORF">CLODIP_2_CD11688</name>
</gene>
<name>A0A8S1CVF3_9INSE</name>
<dbReference type="PROSITE" id="PS50835">
    <property type="entry name" value="IG_LIKE"/>
    <property type="match status" value="2"/>
</dbReference>
<dbReference type="CDD" id="cd00099">
    <property type="entry name" value="IgV"/>
    <property type="match status" value="1"/>
</dbReference>
<accession>A0A8S1CVF3</accession>
<dbReference type="GO" id="GO:0050808">
    <property type="term" value="P:synapse organization"/>
    <property type="evidence" value="ECO:0007669"/>
    <property type="project" value="TreeGrafter"/>
</dbReference>
<proteinExistence type="predicted"/>
<dbReference type="Proteomes" id="UP000494165">
    <property type="component" value="Unassembled WGS sequence"/>
</dbReference>
<evidence type="ECO:0000313" key="2">
    <source>
        <dbReference type="EMBL" id="CAB3373860.1"/>
    </source>
</evidence>
<dbReference type="SMART" id="SM00408">
    <property type="entry name" value="IGc2"/>
    <property type="match status" value="2"/>
</dbReference>
<dbReference type="SMART" id="SM00409">
    <property type="entry name" value="IG"/>
    <property type="match status" value="2"/>
</dbReference>
<feature type="domain" description="Ig-like" evidence="1">
    <location>
        <begin position="137"/>
        <end position="231"/>
    </location>
</feature>
<dbReference type="InterPro" id="IPR003599">
    <property type="entry name" value="Ig_sub"/>
</dbReference>
<dbReference type="InterPro" id="IPR013098">
    <property type="entry name" value="Ig_I-set"/>
</dbReference>
<dbReference type="Gene3D" id="2.60.40.10">
    <property type="entry name" value="Immunoglobulins"/>
    <property type="match status" value="2"/>
</dbReference>
<dbReference type="InterPro" id="IPR013783">
    <property type="entry name" value="Ig-like_fold"/>
</dbReference>
<dbReference type="InterPro" id="IPR003598">
    <property type="entry name" value="Ig_sub2"/>
</dbReference>
<dbReference type="CDD" id="cd00096">
    <property type="entry name" value="Ig"/>
    <property type="match status" value="1"/>
</dbReference>